<organism evidence="1 2">
    <name type="scientific">Mahella australiensis (strain DSM 15567 / CIP 107919 / 50-1 BON)</name>
    <dbReference type="NCBI Taxonomy" id="697281"/>
    <lineage>
        <taxon>Bacteria</taxon>
        <taxon>Bacillati</taxon>
        <taxon>Bacillota</taxon>
        <taxon>Clostridia</taxon>
        <taxon>Thermoanaerobacterales</taxon>
        <taxon>Thermoanaerobacterales Family IV. Incertae Sedis</taxon>
        <taxon>Mahella</taxon>
    </lineage>
</organism>
<evidence type="ECO:0008006" key="3">
    <source>
        <dbReference type="Google" id="ProtNLM"/>
    </source>
</evidence>
<dbReference type="OrthoDB" id="9811531at2"/>
<dbReference type="EMBL" id="CP002360">
    <property type="protein sequence ID" value="AEE95644.1"/>
    <property type="molecule type" value="Genomic_DNA"/>
</dbReference>
<dbReference type="KEGG" id="mas:Mahau_0428"/>
<dbReference type="InterPro" id="IPR036593">
    <property type="entry name" value="CPE0013-like_sf"/>
</dbReference>
<dbReference type="PANTHER" id="PTHR39450:SF1">
    <property type="entry name" value="DUF1667 DOMAIN-CONTAINING PROTEIN"/>
    <property type="match status" value="1"/>
</dbReference>
<dbReference type="Gene3D" id="3.10.530.10">
    <property type="entry name" value="CPE0013-like"/>
    <property type="match status" value="1"/>
</dbReference>
<protein>
    <recommendedName>
        <fullName evidence="3">DUF1667 domain-containing protein</fullName>
    </recommendedName>
</protein>
<dbReference type="Proteomes" id="UP000008457">
    <property type="component" value="Chromosome"/>
</dbReference>
<sequence length="130" mass="13521">MMTRNITCILCPQGCNLEVTVDGDSVVQVKGNGCGKGKSYGAEECLNPRRAVTSSVKVIGGEYPLVSVKTAAPVPKAAIWDCMRAINAASVKAPVSIGQVIIENVAGTGIDVIATRDVAKAEDMKAKICI</sequence>
<proteinExistence type="predicted"/>
<dbReference type="PANTHER" id="PTHR39450">
    <property type="entry name" value="MOLYBDOPTERIN OXIDOREDUCTASE, 4FE-4S CLUSTER-BINDING SUBUNIT"/>
    <property type="match status" value="1"/>
</dbReference>
<dbReference type="InterPro" id="IPR012460">
    <property type="entry name" value="DUF1667"/>
</dbReference>
<dbReference type="eggNOG" id="COG3862">
    <property type="taxonomic scope" value="Bacteria"/>
</dbReference>
<evidence type="ECO:0000313" key="1">
    <source>
        <dbReference type="EMBL" id="AEE95644.1"/>
    </source>
</evidence>
<evidence type="ECO:0000313" key="2">
    <source>
        <dbReference type="Proteomes" id="UP000008457"/>
    </source>
</evidence>
<reference evidence="1 2" key="2">
    <citation type="journal article" date="2011" name="Stand. Genomic Sci.">
        <title>Complete genome sequence of Mahella australiensis type strain (50-1 BON).</title>
        <authorList>
            <person name="Sikorski J."/>
            <person name="Teshima H."/>
            <person name="Nolan M."/>
            <person name="Lucas S."/>
            <person name="Hammon N."/>
            <person name="Deshpande S."/>
            <person name="Cheng J.F."/>
            <person name="Pitluck S."/>
            <person name="Liolios K."/>
            <person name="Pagani I."/>
            <person name="Ivanova N."/>
            <person name="Huntemann M."/>
            <person name="Mavromatis K."/>
            <person name="Ovchinikova G."/>
            <person name="Pati A."/>
            <person name="Tapia R."/>
            <person name="Han C."/>
            <person name="Goodwin L."/>
            <person name="Chen A."/>
            <person name="Palaniappan K."/>
            <person name="Land M."/>
            <person name="Hauser L."/>
            <person name="Ngatchou-Djao O.D."/>
            <person name="Rohde M."/>
            <person name="Pukall R."/>
            <person name="Spring S."/>
            <person name="Abt B."/>
            <person name="Goker M."/>
            <person name="Detter J.C."/>
            <person name="Woyke T."/>
            <person name="Bristow J."/>
            <person name="Markowitz V."/>
            <person name="Hugenholtz P."/>
            <person name="Eisen J.A."/>
            <person name="Kyrpides N.C."/>
            <person name="Klenk H.P."/>
            <person name="Lapidus A."/>
        </authorList>
    </citation>
    <scope>NUCLEOTIDE SEQUENCE [LARGE SCALE GENOMIC DNA]</scope>
    <source>
        <strain evidence="2">DSM 15567 / CIP 107919 / 50-1 BON</strain>
    </source>
</reference>
<gene>
    <name evidence="1" type="ordered locus">Mahau_0428</name>
</gene>
<dbReference type="RefSeq" id="WP_013780077.1">
    <property type="nucleotide sequence ID" value="NC_015520.1"/>
</dbReference>
<dbReference type="Pfam" id="PF07892">
    <property type="entry name" value="DUF1667"/>
    <property type="match status" value="1"/>
</dbReference>
<dbReference type="AlphaFoldDB" id="F3ZYB9"/>
<dbReference type="STRING" id="697281.Mahau_0428"/>
<reference evidence="2" key="1">
    <citation type="submission" date="2010-11" db="EMBL/GenBank/DDBJ databases">
        <title>The complete genome of Mahella australiensis DSM 15567.</title>
        <authorList>
            <consortium name="US DOE Joint Genome Institute (JGI-PGF)"/>
            <person name="Lucas S."/>
            <person name="Copeland A."/>
            <person name="Lapidus A."/>
            <person name="Bruce D."/>
            <person name="Goodwin L."/>
            <person name="Pitluck S."/>
            <person name="Kyrpides N."/>
            <person name="Mavromatis K."/>
            <person name="Pagani I."/>
            <person name="Ivanova N."/>
            <person name="Teshima H."/>
            <person name="Brettin T."/>
            <person name="Detter J.C."/>
            <person name="Han C."/>
            <person name="Tapia R."/>
            <person name="Land M."/>
            <person name="Hauser L."/>
            <person name="Markowitz V."/>
            <person name="Cheng J.-F."/>
            <person name="Hugenholtz P."/>
            <person name="Woyke T."/>
            <person name="Wu D."/>
            <person name="Spring S."/>
            <person name="Pukall R."/>
            <person name="Steenblock K."/>
            <person name="Schneider S."/>
            <person name="Klenk H.-P."/>
            <person name="Eisen J.A."/>
        </authorList>
    </citation>
    <scope>NUCLEOTIDE SEQUENCE [LARGE SCALE GENOMIC DNA]</scope>
    <source>
        <strain evidence="2">DSM 15567 / CIP 107919 / 50-1 BON</strain>
    </source>
</reference>
<dbReference type="SUPFAM" id="SSF160148">
    <property type="entry name" value="CPE0013-like"/>
    <property type="match status" value="1"/>
</dbReference>
<accession>F3ZYB9</accession>
<dbReference type="HOGENOM" id="CLU_148086_0_0_9"/>
<name>F3ZYB9_MAHA5</name>
<keyword evidence="2" id="KW-1185">Reference proteome</keyword>